<dbReference type="OrthoDB" id="1577640at2759"/>
<dbReference type="InterPro" id="IPR035994">
    <property type="entry name" value="Nucleoside_phosphorylase_sf"/>
</dbReference>
<dbReference type="PROSITE" id="PS50088">
    <property type="entry name" value="ANK_REPEAT"/>
    <property type="match status" value="20"/>
</dbReference>
<dbReference type="VEuPathDB" id="FungiDB:FOIG_09085"/>
<feature type="repeat" description="ANK" evidence="3">
    <location>
        <begin position="1203"/>
        <end position="1235"/>
    </location>
</feature>
<feature type="repeat" description="ANK" evidence="3">
    <location>
        <begin position="973"/>
        <end position="1005"/>
    </location>
</feature>
<dbReference type="Gene3D" id="3.40.50.300">
    <property type="entry name" value="P-loop containing nucleotide triphosphate hydrolases"/>
    <property type="match status" value="1"/>
</dbReference>
<evidence type="ECO:0000256" key="5">
    <source>
        <dbReference type="SAM" id="MobiDB-lite"/>
    </source>
</evidence>
<gene>
    <name evidence="9" type="ORF">FRV6_10248</name>
</gene>
<dbReference type="InterPro" id="IPR050663">
    <property type="entry name" value="Ankyrin-SOCS_Box"/>
</dbReference>
<feature type="repeat" description="ANK" evidence="3">
    <location>
        <begin position="1556"/>
        <end position="1588"/>
    </location>
</feature>
<dbReference type="SUPFAM" id="SSF48403">
    <property type="entry name" value="Ankyrin repeat"/>
    <property type="match status" value="3"/>
</dbReference>
<dbReference type="SMART" id="SM00248">
    <property type="entry name" value="ANK"/>
    <property type="match status" value="21"/>
</dbReference>
<feature type="compositionally biased region" description="Acidic residues" evidence="5">
    <location>
        <begin position="2865"/>
        <end position="2874"/>
    </location>
</feature>
<feature type="repeat" description="ANK" evidence="3">
    <location>
        <begin position="1332"/>
        <end position="1364"/>
    </location>
</feature>
<feature type="compositionally biased region" description="Polar residues" evidence="5">
    <location>
        <begin position="1845"/>
        <end position="1856"/>
    </location>
</feature>
<dbReference type="VEuPathDB" id="FungiDB:FOXG_14930"/>
<feature type="region of interest" description="Disordered" evidence="5">
    <location>
        <begin position="2323"/>
        <end position="2347"/>
    </location>
</feature>
<feature type="repeat" description="ANK" evidence="3">
    <location>
        <begin position="1278"/>
        <end position="1310"/>
    </location>
</feature>
<reference evidence="10" key="1">
    <citation type="submission" date="2016-09" db="EMBL/GenBank/DDBJ databases">
        <authorList>
            <person name="Guldener U."/>
        </authorList>
    </citation>
    <scope>NUCLEOTIDE SEQUENCE [LARGE SCALE GENOMIC DNA]</scope>
    <source>
        <strain evidence="10">V64-1</strain>
    </source>
</reference>
<feature type="domain" description="GPI inositol-deacylase winged helix" evidence="7">
    <location>
        <begin position="658"/>
        <end position="739"/>
    </location>
</feature>
<dbReference type="InterPro" id="IPR038765">
    <property type="entry name" value="Papain-like_cys_pep_sf"/>
</dbReference>
<dbReference type="Gene3D" id="3.40.395.10">
    <property type="entry name" value="Adenoviral Proteinase, Chain A"/>
    <property type="match status" value="1"/>
</dbReference>
<dbReference type="GO" id="GO:0045944">
    <property type="term" value="P:positive regulation of transcription by RNA polymerase II"/>
    <property type="evidence" value="ECO:0007669"/>
    <property type="project" value="TreeGrafter"/>
</dbReference>
<dbReference type="GO" id="GO:0000976">
    <property type="term" value="F:transcription cis-regulatory region binding"/>
    <property type="evidence" value="ECO:0007669"/>
    <property type="project" value="TreeGrafter"/>
</dbReference>
<dbReference type="VEuPathDB" id="FungiDB:FOZG_18407"/>
<dbReference type="SUPFAM" id="SSF53167">
    <property type="entry name" value="Purine and uridine phosphorylases"/>
    <property type="match status" value="1"/>
</dbReference>
<dbReference type="VEuPathDB" id="FungiDB:HZS61_010482"/>
<evidence type="ECO:0000256" key="4">
    <source>
        <dbReference type="SAM" id="Coils"/>
    </source>
</evidence>
<organism evidence="9 10">
    <name type="scientific">Fusarium oxysporum</name>
    <name type="common">Fusarium vascular wilt</name>
    <dbReference type="NCBI Taxonomy" id="5507"/>
    <lineage>
        <taxon>Eukaryota</taxon>
        <taxon>Fungi</taxon>
        <taxon>Dikarya</taxon>
        <taxon>Ascomycota</taxon>
        <taxon>Pezizomycotina</taxon>
        <taxon>Sordariomycetes</taxon>
        <taxon>Hypocreomycetidae</taxon>
        <taxon>Hypocreales</taxon>
        <taxon>Nectriaceae</taxon>
        <taxon>Fusarium</taxon>
        <taxon>Fusarium oxysporum species complex</taxon>
    </lineage>
</organism>
<dbReference type="VEuPathDB" id="FungiDB:FOZG_02292"/>
<evidence type="ECO:0000259" key="7">
    <source>
        <dbReference type="Pfam" id="PF22939"/>
    </source>
</evidence>
<dbReference type="VEuPathDB" id="FungiDB:FOZG_17921"/>
<dbReference type="EMBL" id="FMJY01000005">
    <property type="protein sequence ID" value="SCO86121.1"/>
    <property type="molecule type" value="Genomic_DNA"/>
</dbReference>
<dbReference type="VEuPathDB" id="FungiDB:FOC4_g10001869"/>
<dbReference type="VEuPathDB" id="FungiDB:FOMG_19035"/>
<dbReference type="VEuPathDB" id="FungiDB:FOC4_g10008910"/>
<dbReference type="VEuPathDB" id="FungiDB:FOXG_22917"/>
<feature type="repeat" description="ANK" evidence="3">
    <location>
        <begin position="873"/>
        <end position="895"/>
    </location>
</feature>
<dbReference type="InterPro" id="IPR002110">
    <property type="entry name" value="Ankyrin_rpt"/>
</dbReference>
<dbReference type="Pfam" id="PF13637">
    <property type="entry name" value="Ank_4"/>
    <property type="match status" value="1"/>
</dbReference>
<dbReference type="VEuPathDB" id="FungiDB:FOXG_14985"/>
<evidence type="ECO:0000313" key="9">
    <source>
        <dbReference type="EMBL" id="SCO86121.1"/>
    </source>
</evidence>
<feature type="repeat" description="ANK" evidence="3">
    <location>
        <begin position="1245"/>
        <end position="1277"/>
    </location>
</feature>
<keyword evidence="1" id="KW-0677">Repeat</keyword>
<feature type="repeat" description="ANK" evidence="3">
    <location>
        <begin position="907"/>
        <end position="939"/>
    </location>
</feature>
<evidence type="ECO:0000256" key="2">
    <source>
        <dbReference type="ARBA" id="ARBA00023043"/>
    </source>
</evidence>
<feature type="compositionally biased region" description="Polar residues" evidence="5">
    <location>
        <begin position="1955"/>
        <end position="1964"/>
    </location>
</feature>
<dbReference type="VEuPathDB" id="FungiDB:FOMG_19457"/>
<protein>
    <submittedName>
        <fullName evidence="9">Uncharacterized protein</fullName>
    </submittedName>
</protein>
<feature type="compositionally biased region" description="Basic and acidic residues" evidence="5">
    <location>
        <begin position="1786"/>
        <end position="1798"/>
    </location>
</feature>
<dbReference type="VEuPathDB" id="FungiDB:FOC1_g10009832"/>
<dbReference type="PANTHER" id="PTHR24193:SF125">
    <property type="entry name" value="PROTEIN FEM-1 HOMOLOG CG6966-LIKE PROTEIN"/>
    <property type="match status" value="1"/>
</dbReference>
<dbReference type="InterPro" id="IPR056884">
    <property type="entry name" value="NPHP3-like_N"/>
</dbReference>
<feature type="repeat" description="ANK" evidence="3">
    <location>
        <begin position="1083"/>
        <end position="1115"/>
    </location>
</feature>
<dbReference type="InterPro" id="IPR036770">
    <property type="entry name" value="Ankyrin_rpt-contain_sf"/>
</dbReference>
<feature type="region of interest" description="Disordered" evidence="5">
    <location>
        <begin position="2285"/>
        <end position="2304"/>
    </location>
</feature>
<feature type="repeat" description="ANK" evidence="3">
    <location>
        <begin position="1048"/>
        <end position="1080"/>
    </location>
</feature>
<sequence length="3066" mass="343062">MPEPCIEDYTIGWICALQEEFEAACRMLDEEFEGPETSDINDNNAYVFGRIHEHNVVIGCLPDGRYGIGSAAVVSRDMVRSFPSLKFALMVGIGGGAPTPDRDIRLGDVVVSVPQGRLGGVIQYDLGKRLPDGRFQLTGQMNSPPDVLLGVIPQMRRRHNDPKKPDRVLEHLKLMDDMPEYQRPAEDRLYRADYEHKGGITCASCATDGLEERLLRETKRAVTAHYGIIASANSVMKNAEERDKYARDPELNVLCFEMEAAGLMNNFPCLVIRGICDYSDSHKNDEWHRYAALAAAAYARELLHVLKPRTVTALPSWAGKFKDILSGLDTKVNQLSDGVQDMRFRQLNQEHQAILDWLTPVNYGSQQSDYFGNRQQGTGQWFLESAKYREWLDADGKTLFCPGIPGAGKTILSSIVINDLHTRFSDNSKIGIAYIYCNFRREQEQKIVDLLASLLKQLSRGWHCLPESVNSLYDKHKKNTTRPLLEELSETLQFVVELHAKVFIIVDALDECQALDDCRGRLLSEIFKLQSRFKVNLCATSRPISDITNIFDRALCLVIRATKDDVALYLERHLGTLRSVVKTNPRLQEEIKAGISDAVDGMFLLALIYLQFLKDKVTDNDVRRALEGIQKQKQASGGNKHKLLSSAYDQAMERINRQETGLRELAIRVLSWITCAKRQLTTIEFQHALATNKGKRTLDTGDLVPVEDIVSVCAGLVTVDKESDIIRLAHYTTQQYFNDKRNELFPNAESNIMTTCVTYLSFDVFDSGFCQTDKEFEERMRLNPFYDYSAHYWGDHAREAPTLNQEIITFLESGAKVEGSSQALMASRNKWESQYSQKVLRKMRGIHLVAYFGLRSGAQILNKADSVNHMNSYGRTALLYAAGQGHEAMVKLLLDTTEVDIDAPDDDGWAPLLWAAKKGNKAIAQLLLKKGANMDAKDNYGRTTLLWVAVEGQEAIVQLLLKKGADIEAKDKHSQTPLSWAALKGNEAIIQLLLEKGADIEAKDYDADIEAKDYDGRTPLLWAAKEGHEAMVRLLLENDAITEVRDNDNWMPLSLAAFKGHKAIVQLLLEKGADIEADDYGYGGRMPLSLAAEWGHVAIIQLLLEKGADIEAEDYGDRTPLSWAVEWGNEAFVQLLLEKGADIEAEDYRGRTPLSWAVEEGANVEDKNEPDWMRLSGDVVEGHEAIVQLLLKKGADIEAKDKHSQTPLSWAALKGNEDIIQLLLEIGANMEAKDNYADIEAKDKHGRTPFSWATEKGHKASAQLLLQKGADIQAKDYYGRMPLSWAVDKGHVAIVQLLLEKGAYIEVEDYDGRTPLSWAVKEGADIDAKDEHGRTPLSWAAEMGPEASIQQLLEKGADIEAKDYDGWTPLSWATEKGHKASGANFEAKDYFGRTPLSWATEKGHKAIAQLLLEMGANIEAKDDARRTPLSWAAKEGQETTVQLLLKKGADVEAKDKHDRSPLSLAAEWGHVAIIQLLLEKGAYIEAKDYTGQTPLPWATKKGHKASVQLLLEKGAYIKAKDYAGQTPLSWATEKGHKASVQLLLEKGAYIEAKDYDSRMPLSWAAKEGHKAIAQLLLEKGANTEVKDNYGQTLLSWAAEEGHKAIAQLLLEKGANIEAKDYARQTPLSWAAKEGHKAIVQLLRETSVGATQREQQIAALRNYQTAITPLAKIPEDFANWITAWEIATNHALVMKTGGVNDPNTWFDDLAKAIWPVLGNWVTIYTGIYQDKLEGKILTIGEVAKDLRKEVERQTLIQPQKGHRVTKGAFGPTFAGESLTLSQTRAGTPEREVRPHDHGEASGQQDVVAEPTCAGDYDAPGEADTDPTAAPTSLDPPVWNHHENSRAARSSLDNTPEDNYNPLFEDSQIQLKLISQGQDNTGDSYDAAIDRGEANSQQLEARDEELQDLVNKVQQLLITTSPDSEAIRRDSDDGLVENTTESPVASGSAFLQDDARSSTPQSQGSARLSRRSDEAQERSHATSSAMLSSQLRKTSTLDNWVRRPYTRSSDDSSNGVTSQAYDCDGFLLPSATGVQRFTREHSGFVDRSSATSPSPNSSPRGFGVEWIYHGLYSWNLRRRLEREGYLTTDDVLCGMRLAIELSGRRDVTTLARAIHLGEPQNNSIQLSQAEIEDIRRHNATILSIFRPGIENGVGHWSLAIYQPARPHFFFYDSLGSRDDCYHSALRDIHDSVLPDSAPASICDVPITRQVNGWTCGIIVVECARRFLTAREQYCSEDLMIEDQPGILDWIQQEPYLSEMQDPDLREVGAISYWIEVISQYLGATSNHSATSVGSRRSSSNDEDTISEPADPALLLFQEWSRPVGCTSRQHEEDHSSQLADATTKRGASPHCSSLLDIAKRLEGVTGEDGTNEPLPCVLDPAKDLLRSGTRESSSSDAGPTRYSGPCKAAMEGLVEGKQDPPYLCMHSNHSARRLEDDRISSSYDIDSLCSFPTSLGVARLGIQWYTQSHATLNLVDNVHLSMEIPGTREQDGTVTTQPLHTIPNYCLGRVIGLADTFIWAFFPALFSGKLTDPYSQTCIPKKNFVHWYEEVMLPAIQAVVDDNNILQYIPKTHAIASSDCSAPREALVALAVAEEEEADMEEELDGFTGAKRRDGPAAQPGSRRKHFYITLQSRYLAALWEEIHSRAALWPEYAGLRLYMAAKNTKLTWMRPTFESALAEWQHHWNSAVDEAYIDPEVTYIDIGRQMTPADTGPHGRVLIWRRCCLDRLWRRRLQWSRIQNRLYHREEDACKDESGKRQAPPIRRTTYPFITLRDARDMTITPSSSSWELRNGLVYSQFYNLIKVPFDAAKQYPFQNRHTESMALDPSYLRDQRNSTRGAHAHQSRVQCAYRLSKLRIHRNVPAVDQNEDDDGDGDEIQHDEGSTHHPFTYGIRAEDRVSLALLRRITGLFSSSPSQDGSDDDEDEERDHPFFSVSSQTMARFLVLASIDIVFSSTALRGLRFSYDCSLIAKESVLWGDKWMSTQRVRVEGGEARITKVEREGLGLNKTSTSHGFGWWLPGKFDWSTWRFASDVGDRLAVGNDLLRQDYKHQWRVLKDIRDVHDQCGK</sequence>
<name>A0A2H3TK72_FUSOX</name>
<dbReference type="VEuPathDB" id="FungiDB:FOMG_07544"/>
<feature type="compositionally biased region" description="Polar residues" evidence="5">
    <location>
        <begin position="1979"/>
        <end position="1988"/>
    </location>
</feature>
<feature type="repeat" description="ANK" evidence="3">
    <location>
        <begin position="1490"/>
        <end position="1522"/>
    </location>
</feature>
<dbReference type="Pfam" id="PF00023">
    <property type="entry name" value="Ank"/>
    <property type="match status" value="2"/>
</dbReference>
<dbReference type="VEuPathDB" id="FungiDB:FOC4_g10000364"/>
<dbReference type="Proteomes" id="UP000219369">
    <property type="component" value="Unassembled WGS sequence"/>
</dbReference>
<evidence type="ECO:0000259" key="8">
    <source>
        <dbReference type="Pfam" id="PF24883"/>
    </source>
</evidence>
<feature type="repeat" description="ANK" evidence="3">
    <location>
        <begin position="1424"/>
        <end position="1456"/>
    </location>
</feature>
<feature type="repeat" description="ANK" evidence="3">
    <location>
        <begin position="1589"/>
        <end position="1621"/>
    </location>
</feature>
<dbReference type="VEuPathDB" id="FungiDB:HZS61_010483"/>
<dbReference type="Pfam" id="PF12796">
    <property type="entry name" value="Ank_2"/>
    <property type="match status" value="8"/>
</dbReference>
<feature type="repeat" description="ANK" evidence="3">
    <location>
        <begin position="1523"/>
        <end position="1555"/>
    </location>
</feature>
<dbReference type="GO" id="GO:0009116">
    <property type="term" value="P:nucleoside metabolic process"/>
    <property type="evidence" value="ECO:0007669"/>
    <property type="project" value="InterPro"/>
</dbReference>
<dbReference type="VEuPathDB" id="FungiDB:FOC1_g10002249"/>
<dbReference type="Pfam" id="PF01048">
    <property type="entry name" value="PNP_UDP_1"/>
    <property type="match status" value="1"/>
</dbReference>
<dbReference type="VEuPathDB" id="FungiDB:FOC4_g10004316"/>
<dbReference type="VEuPathDB" id="FungiDB:FOC1_g10003019"/>
<dbReference type="VEuPathDB" id="FungiDB:FOIG_11302"/>
<evidence type="ECO:0000256" key="1">
    <source>
        <dbReference type="ARBA" id="ARBA00022737"/>
    </source>
</evidence>
<accession>A0A2H3TK72</accession>
<dbReference type="Gene3D" id="1.25.40.20">
    <property type="entry name" value="Ankyrin repeat-containing domain"/>
    <property type="match status" value="10"/>
</dbReference>
<feature type="domain" description="Nephrocystin 3-like N-terminal" evidence="8">
    <location>
        <begin position="377"/>
        <end position="542"/>
    </location>
</feature>
<dbReference type="SUPFAM" id="SSF52540">
    <property type="entry name" value="P-loop containing nucleoside triphosphate hydrolases"/>
    <property type="match status" value="1"/>
</dbReference>
<proteinExistence type="predicted"/>
<dbReference type="InterPro" id="IPR000845">
    <property type="entry name" value="Nucleoside_phosphorylase_d"/>
</dbReference>
<feature type="repeat" description="ANK" evidence="3">
    <location>
        <begin position="1116"/>
        <end position="1148"/>
    </location>
</feature>
<feature type="coiled-coil region" evidence="4">
    <location>
        <begin position="1887"/>
        <end position="1917"/>
    </location>
</feature>
<dbReference type="Pfam" id="PF24883">
    <property type="entry name" value="NPHP3_N"/>
    <property type="match status" value="1"/>
</dbReference>
<dbReference type="InterPro" id="IPR054471">
    <property type="entry name" value="GPIID_WHD"/>
</dbReference>
<dbReference type="VEuPathDB" id="FungiDB:FOC1_g10000509"/>
<dbReference type="GO" id="GO:0003824">
    <property type="term" value="F:catalytic activity"/>
    <property type="evidence" value="ECO:0007669"/>
    <property type="project" value="InterPro"/>
</dbReference>
<feature type="repeat" description="ANK" evidence="3">
    <location>
        <begin position="1182"/>
        <end position="1202"/>
    </location>
</feature>
<evidence type="ECO:0000256" key="3">
    <source>
        <dbReference type="PROSITE-ProRule" id="PRU00023"/>
    </source>
</evidence>
<dbReference type="VEuPathDB" id="FungiDB:FOC4_g10000365"/>
<feature type="region of interest" description="Disordered" evidence="5">
    <location>
        <begin position="1760"/>
        <end position="1860"/>
    </location>
</feature>
<dbReference type="VEuPathDB" id="FungiDB:FOZG_12073"/>
<keyword evidence="2 3" id="KW-0040">ANK repeat</keyword>
<dbReference type="PANTHER" id="PTHR24193">
    <property type="entry name" value="ANKYRIN REPEAT PROTEIN"/>
    <property type="match status" value="1"/>
</dbReference>
<dbReference type="InterPro" id="IPR027417">
    <property type="entry name" value="P-loop_NTPase"/>
</dbReference>
<feature type="domain" description="Nucleoside phosphorylase" evidence="6">
    <location>
        <begin position="10"/>
        <end position="297"/>
    </location>
</feature>
<dbReference type="VEuPathDB" id="FungiDB:FOC1_g10000197"/>
<feature type="compositionally biased region" description="Basic and acidic residues" evidence="5">
    <location>
        <begin position="1968"/>
        <end position="1978"/>
    </location>
</feature>
<dbReference type="VEuPathDB" id="FungiDB:FOMG_18283"/>
<dbReference type="PRINTS" id="PR01415">
    <property type="entry name" value="ANKYRIN"/>
</dbReference>
<feature type="region of interest" description="Disordered" evidence="5">
    <location>
        <begin position="1919"/>
        <end position="1988"/>
    </location>
</feature>
<feature type="repeat" description="ANK" evidence="3">
    <location>
        <begin position="1391"/>
        <end position="1423"/>
    </location>
</feature>
<feature type="region of interest" description="Disordered" evidence="5">
    <location>
        <begin position="2860"/>
        <end position="2887"/>
    </location>
</feature>
<feature type="repeat" description="ANK" evidence="3">
    <location>
        <begin position="1015"/>
        <end position="1047"/>
    </location>
</feature>
<dbReference type="Gene3D" id="3.40.50.1580">
    <property type="entry name" value="Nucleoside phosphorylase domain"/>
    <property type="match status" value="1"/>
</dbReference>
<feature type="repeat" description="ANK" evidence="3">
    <location>
        <begin position="1457"/>
        <end position="1489"/>
    </location>
</feature>
<keyword evidence="4" id="KW-0175">Coiled coil</keyword>
<feature type="repeat" description="ANK" evidence="3">
    <location>
        <begin position="940"/>
        <end position="972"/>
    </location>
</feature>
<dbReference type="VEuPathDB" id="FungiDB:HZS61_010527"/>
<dbReference type="SUPFAM" id="SSF54001">
    <property type="entry name" value="Cysteine proteinases"/>
    <property type="match status" value="1"/>
</dbReference>
<evidence type="ECO:0000313" key="10">
    <source>
        <dbReference type="Proteomes" id="UP000219369"/>
    </source>
</evidence>
<dbReference type="GO" id="GO:0005634">
    <property type="term" value="C:nucleus"/>
    <property type="evidence" value="ECO:0007669"/>
    <property type="project" value="TreeGrafter"/>
</dbReference>
<dbReference type="Pfam" id="PF22939">
    <property type="entry name" value="WHD_GPIID"/>
    <property type="match status" value="1"/>
</dbReference>
<dbReference type="VEuPathDB" id="FungiDB:FOC1_g10000510"/>
<dbReference type="PROSITE" id="PS50297">
    <property type="entry name" value="ANK_REP_REGION"/>
    <property type="match status" value="19"/>
</dbReference>
<evidence type="ECO:0000259" key="6">
    <source>
        <dbReference type="Pfam" id="PF01048"/>
    </source>
</evidence>